<sequence length="146" mass="16658">MIFFHAATGGFYSKEIHGARMPLEDEMHPLEDAEYQALLRAQSEGKRIVTDHAGRPICVDPPAPAKDILVQRERIWRDRQLQLTDGPLARHRDEQDLGKTTTLSQEQLRELTLYRAALRDWPIAAEFPALNARPEPPAWLQSLITP</sequence>
<organism evidence="1">
    <name type="scientific">Pseudomonas aeruginosa</name>
    <dbReference type="NCBI Taxonomy" id="287"/>
    <lineage>
        <taxon>Bacteria</taxon>
        <taxon>Pseudomonadati</taxon>
        <taxon>Pseudomonadota</taxon>
        <taxon>Gammaproteobacteria</taxon>
        <taxon>Pseudomonadales</taxon>
        <taxon>Pseudomonadaceae</taxon>
        <taxon>Pseudomonas</taxon>
    </lineage>
</organism>
<accession>A0A6A9JRS1</accession>
<reference evidence="1" key="1">
    <citation type="submission" date="2019-11" db="EMBL/GenBank/DDBJ databases">
        <title>Genomes of ocular Pseudomonas aeruginosa isolates.</title>
        <authorList>
            <person name="Khan M."/>
            <person name="Rice S.A."/>
            <person name="Willcox M.D.P."/>
            <person name="Stapleton F."/>
        </authorList>
    </citation>
    <scope>NUCLEOTIDE SEQUENCE</scope>
    <source>
        <strain evidence="1">PA206</strain>
    </source>
</reference>
<proteinExistence type="predicted"/>
<evidence type="ECO:0000313" key="1">
    <source>
        <dbReference type="EMBL" id="MUI58550.1"/>
    </source>
</evidence>
<dbReference type="RefSeq" id="WP_058017973.1">
    <property type="nucleotide sequence ID" value="NZ_CAWOKN010000017.1"/>
</dbReference>
<name>A0A6A9JRS1_PSEAI</name>
<dbReference type="AlphaFoldDB" id="A0A6A9JRS1"/>
<comment type="caution">
    <text evidence="1">The sequence shown here is derived from an EMBL/GenBank/DDBJ whole genome shotgun (WGS) entry which is preliminary data.</text>
</comment>
<protein>
    <submittedName>
        <fullName evidence="1">Phage tail protein</fullName>
    </submittedName>
</protein>
<dbReference type="EMBL" id="WOAJ01000004">
    <property type="protein sequence ID" value="MUI58550.1"/>
    <property type="molecule type" value="Genomic_DNA"/>
</dbReference>
<gene>
    <name evidence="1" type="ORF">GNQ20_12145</name>
</gene>